<feature type="binding site" evidence="9">
    <location>
        <begin position="239"/>
        <end position="240"/>
    </location>
    <ligand>
        <name>NAD(+)</name>
        <dbReference type="ChEBI" id="CHEBI:57540"/>
    </ligand>
</feature>
<dbReference type="Proteomes" id="UP000280960">
    <property type="component" value="Chromosome"/>
</dbReference>
<dbReference type="GO" id="GO:0042853">
    <property type="term" value="P:L-alanine catabolic process"/>
    <property type="evidence" value="ECO:0007669"/>
    <property type="project" value="UniProtKB-UniPathway"/>
</dbReference>
<dbReference type="Pfam" id="PF05222">
    <property type="entry name" value="AlaDh_PNT_N"/>
    <property type="match status" value="1"/>
</dbReference>
<evidence type="ECO:0000256" key="5">
    <source>
        <dbReference type="ARBA" id="ARBA00023027"/>
    </source>
</evidence>
<evidence type="ECO:0000256" key="6">
    <source>
        <dbReference type="PIRNR" id="PIRNR000183"/>
    </source>
</evidence>
<reference evidence="12 13" key="1">
    <citation type="submission" date="2018-10" db="EMBL/GenBank/DDBJ databases">
        <authorList>
            <person name="Zhang X."/>
        </authorList>
    </citation>
    <scope>NUCLEOTIDE SEQUENCE [LARGE SCALE GENOMIC DNA]</scope>
    <source>
        <strain evidence="12 13">SK-G1</strain>
    </source>
</reference>
<dbReference type="Pfam" id="PF01262">
    <property type="entry name" value="AlaDh_PNT_C"/>
    <property type="match status" value="1"/>
</dbReference>
<dbReference type="GO" id="GO:0000166">
    <property type="term" value="F:nucleotide binding"/>
    <property type="evidence" value="ECO:0007669"/>
    <property type="project" value="UniProtKB-KW"/>
</dbReference>
<dbReference type="SMART" id="SM01002">
    <property type="entry name" value="AlaDh_PNT_C"/>
    <property type="match status" value="1"/>
</dbReference>
<dbReference type="Gene3D" id="3.40.50.720">
    <property type="entry name" value="NAD(P)-binding Rossmann-like Domain"/>
    <property type="match status" value="2"/>
</dbReference>
<dbReference type="FunFam" id="3.40.50.720:FF:000049">
    <property type="entry name" value="Alanine dehydrogenase"/>
    <property type="match status" value="1"/>
</dbReference>
<sequence>MIVGVPKEIKAQENRVAMTPAGVDAMVEAGHKVLIEKGAGEGAGFPDENYKAVGAEIVADAADVWGRSDMIIKVKEPLPSEYKYFKPGLILFTYLHLAPEPELTRALMDNKVVSIAYETVQRADMSLPLLTPMSEIAGRMAVQVGATYLEKINGGKGVLLDGVAGVPPASVVVVGAGTVGTSAVKRAVGVGARVTVVDINIERLRYLEDIFRSSIETLYSNRFNLMEAISNADLVVGSVLIPGAKAPKLVTEEMVKSMKPGSVIVDVAIDQGGCVETIDHPTTHADPVFVKYGVVHYAVANIPGVVPRTSTLALTNATLPYALKIANKGWKQAIIDDPALAKGVNVLDGKVTFKAVAEAHNLPYHSVEEVLKSL</sequence>
<dbReference type="PIRSF" id="PIRSF000183">
    <property type="entry name" value="Alanine_dh"/>
    <property type="match status" value="1"/>
</dbReference>
<feature type="domain" description="Alanine dehydrogenase/pyridine nucleotide transhydrogenase N-terminal" evidence="11">
    <location>
        <begin position="4"/>
        <end position="137"/>
    </location>
</feature>
<comment type="similarity">
    <text evidence="2 6">Belongs to the AlaDH/PNT family.</text>
</comment>
<dbReference type="CDD" id="cd05305">
    <property type="entry name" value="L-AlaDH"/>
    <property type="match status" value="1"/>
</dbReference>
<evidence type="ECO:0000256" key="4">
    <source>
        <dbReference type="ARBA" id="ARBA00023002"/>
    </source>
</evidence>
<evidence type="ECO:0000256" key="2">
    <source>
        <dbReference type="ARBA" id="ARBA00005689"/>
    </source>
</evidence>
<evidence type="ECO:0000256" key="8">
    <source>
        <dbReference type="PIRSR" id="PIRSR000183-2"/>
    </source>
</evidence>
<dbReference type="PROSITE" id="PS00837">
    <property type="entry name" value="ALADH_PNT_2"/>
    <property type="match status" value="1"/>
</dbReference>
<dbReference type="PANTHER" id="PTHR42795">
    <property type="entry name" value="ALANINE DEHYDROGENASE"/>
    <property type="match status" value="1"/>
</dbReference>
<feature type="binding site" evidence="8">
    <location>
        <position position="15"/>
    </location>
    <ligand>
        <name>substrate</name>
    </ligand>
</feature>
<feature type="binding site" evidence="8">
    <location>
        <position position="75"/>
    </location>
    <ligand>
        <name>substrate</name>
    </ligand>
</feature>
<feature type="binding site" evidence="9">
    <location>
        <position position="203"/>
    </location>
    <ligand>
        <name>NAD(+)</name>
        <dbReference type="ChEBI" id="CHEBI:57540"/>
    </ligand>
</feature>
<evidence type="ECO:0000313" key="12">
    <source>
        <dbReference type="EMBL" id="AYO30048.1"/>
    </source>
</evidence>
<name>A0A3G2R4K3_9FIRM</name>
<feature type="binding site" evidence="9">
    <location>
        <position position="134"/>
    </location>
    <ligand>
        <name>NAD(+)</name>
        <dbReference type="ChEBI" id="CHEBI:57540"/>
    </ligand>
</feature>
<keyword evidence="13" id="KW-1185">Reference proteome</keyword>
<dbReference type="GO" id="GO:0000286">
    <property type="term" value="F:alanine dehydrogenase activity"/>
    <property type="evidence" value="ECO:0007669"/>
    <property type="project" value="UniProtKB-UniRule"/>
</dbReference>
<dbReference type="EMBL" id="CP033169">
    <property type="protein sequence ID" value="AYO30048.1"/>
    <property type="molecule type" value="Genomic_DNA"/>
</dbReference>
<dbReference type="AlphaFoldDB" id="A0A3G2R4K3"/>
<evidence type="ECO:0000256" key="3">
    <source>
        <dbReference type="ARBA" id="ARBA00012897"/>
    </source>
</evidence>
<feature type="binding site" evidence="9">
    <location>
        <position position="198"/>
    </location>
    <ligand>
        <name>NAD(+)</name>
        <dbReference type="ChEBI" id="CHEBI:57540"/>
    </ligand>
</feature>
<dbReference type="InterPro" id="IPR008141">
    <property type="entry name" value="Ala_DH"/>
</dbReference>
<dbReference type="NCBIfam" id="TIGR00518">
    <property type="entry name" value="alaDH"/>
    <property type="match status" value="1"/>
</dbReference>
<dbReference type="UniPathway" id="UPA00527">
    <property type="reaction ID" value="UER00585"/>
</dbReference>
<dbReference type="SUPFAM" id="SSF51735">
    <property type="entry name" value="NAD(P)-binding Rossmann-fold domains"/>
    <property type="match status" value="1"/>
</dbReference>
<proteinExistence type="inferred from homology"/>
<dbReference type="SUPFAM" id="SSF52283">
    <property type="entry name" value="Formate/glycerate dehydrogenase catalytic domain-like"/>
    <property type="match status" value="1"/>
</dbReference>
<keyword evidence="9" id="KW-0547">Nucleotide-binding</keyword>
<comment type="catalytic activity">
    <reaction evidence="6">
        <text>L-alanine + NAD(+) + H2O = pyruvate + NH4(+) + NADH + H(+)</text>
        <dbReference type="Rhea" id="RHEA:18405"/>
        <dbReference type="ChEBI" id="CHEBI:15361"/>
        <dbReference type="ChEBI" id="CHEBI:15377"/>
        <dbReference type="ChEBI" id="CHEBI:15378"/>
        <dbReference type="ChEBI" id="CHEBI:28938"/>
        <dbReference type="ChEBI" id="CHEBI:57540"/>
        <dbReference type="ChEBI" id="CHEBI:57945"/>
        <dbReference type="ChEBI" id="CHEBI:57972"/>
        <dbReference type="EC" id="1.4.1.1"/>
    </reaction>
</comment>
<evidence type="ECO:0000256" key="7">
    <source>
        <dbReference type="PIRSR" id="PIRSR000183-1"/>
    </source>
</evidence>
<feature type="binding site" evidence="9">
    <location>
        <position position="220"/>
    </location>
    <ligand>
        <name>NAD(+)</name>
        <dbReference type="ChEBI" id="CHEBI:57540"/>
    </ligand>
</feature>
<evidence type="ECO:0000259" key="10">
    <source>
        <dbReference type="SMART" id="SM01002"/>
    </source>
</evidence>
<evidence type="ECO:0000313" key="13">
    <source>
        <dbReference type="Proteomes" id="UP000280960"/>
    </source>
</evidence>
<dbReference type="SMART" id="SM01003">
    <property type="entry name" value="AlaDh_PNT_N"/>
    <property type="match status" value="1"/>
</dbReference>
<dbReference type="KEGG" id="bacg:D2962_04965"/>
<dbReference type="InterPro" id="IPR007886">
    <property type="entry name" value="AlaDH/PNT_N"/>
</dbReference>
<dbReference type="PANTHER" id="PTHR42795:SF1">
    <property type="entry name" value="ALANINE DEHYDROGENASE"/>
    <property type="match status" value="1"/>
</dbReference>
<dbReference type="InterPro" id="IPR036291">
    <property type="entry name" value="NAD(P)-bd_dom_sf"/>
</dbReference>
<protein>
    <recommendedName>
        <fullName evidence="3 6">Alanine dehydrogenase</fullName>
        <ecNumber evidence="3 6">1.4.1.1</ecNumber>
    </recommendedName>
</protein>
<feature type="domain" description="Alanine dehydrogenase/pyridine nucleotide transhydrogenase NAD(H)-binding" evidence="10">
    <location>
        <begin position="149"/>
        <end position="298"/>
    </location>
</feature>
<dbReference type="RefSeq" id="WP_122014322.1">
    <property type="nucleotide sequence ID" value="NZ_CP033169.1"/>
</dbReference>
<gene>
    <name evidence="12" type="primary">ald</name>
    <name evidence="12" type="ORF">D2962_04965</name>
</gene>
<feature type="active site" description="Proton donor/acceptor" evidence="7">
    <location>
        <position position="96"/>
    </location>
</feature>
<dbReference type="InterPro" id="IPR007698">
    <property type="entry name" value="AlaDH/PNT_NAD(H)-bd"/>
</dbReference>
<accession>A0A3G2R4K3</accession>
<feature type="binding site" evidence="9">
    <location>
        <begin position="267"/>
        <end position="270"/>
    </location>
    <ligand>
        <name>NAD(+)</name>
        <dbReference type="ChEBI" id="CHEBI:57540"/>
    </ligand>
</feature>
<dbReference type="InterPro" id="IPR008143">
    <property type="entry name" value="Ala_DH/PNT_CS2"/>
</dbReference>
<evidence type="ECO:0000256" key="1">
    <source>
        <dbReference type="ARBA" id="ARBA00005206"/>
    </source>
</evidence>
<dbReference type="EC" id="1.4.1.1" evidence="3 6"/>
<keyword evidence="4 6" id="KW-0560">Oxidoreductase</keyword>
<keyword evidence="5 6" id="KW-0520">NAD</keyword>
<comment type="pathway">
    <text evidence="1">Amino-acid degradation; L-alanine degradation via dehydrogenase pathway; NH(3) and pyruvate from L-alanine: step 1/1.</text>
</comment>
<dbReference type="GO" id="GO:0005886">
    <property type="term" value="C:plasma membrane"/>
    <property type="evidence" value="ECO:0007669"/>
    <property type="project" value="TreeGrafter"/>
</dbReference>
<evidence type="ECO:0000256" key="9">
    <source>
        <dbReference type="PIRSR" id="PIRSR000183-3"/>
    </source>
</evidence>
<feature type="active site" description="Proton donor/acceptor" evidence="7">
    <location>
        <position position="270"/>
    </location>
</feature>
<organism evidence="12 13">
    <name type="scientific">Biomaibacter acetigenes</name>
    <dbReference type="NCBI Taxonomy" id="2316383"/>
    <lineage>
        <taxon>Bacteria</taxon>
        <taxon>Bacillati</taxon>
        <taxon>Bacillota</taxon>
        <taxon>Clostridia</taxon>
        <taxon>Thermosediminibacterales</taxon>
        <taxon>Tepidanaerobacteraceae</taxon>
        <taxon>Biomaibacter</taxon>
    </lineage>
</organism>
<evidence type="ECO:0000259" key="11">
    <source>
        <dbReference type="SMART" id="SM01003"/>
    </source>
</evidence>